<feature type="transmembrane region" description="Helical" evidence="1">
    <location>
        <begin position="38"/>
        <end position="64"/>
    </location>
</feature>
<evidence type="ECO:0000313" key="3">
    <source>
        <dbReference type="Proteomes" id="UP000632849"/>
    </source>
</evidence>
<evidence type="ECO:0000256" key="1">
    <source>
        <dbReference type="SAM" id="Phobius"/>
    </source>
</evidence>
<reference evidence="2" key="1">
    <citation type="journal article" date="2014" name="Int. J. Syst. Evol. Microbiol.">
        <title>Complete genome sequence of Corynebacterium casei LMG S-19264T (=DSM 44701T), isolated from a smear-ripened cheese.</title>
        <authorList>
            <consortium name="US DOE Joint Genome Institute (JGI-PGF)"/>
            <person name="Walter F."/>
            <person name="Albersmeier A."/>
            <person name="Kalinowski J."/>
            <person name="Ruckert C."/>
        </authorList>
    </citation>
    <scope>NUCLEOTIDE SEQUENCE</scope>
    <source>
        <strain evidence="2">JCM 4122</strain>
    </source>
</reference>
<keyword evidence="1" id="KW-1133">Transmembrane helix</keyword>
<sequence length="89" mass="9177">MIEDGYGPALLGCAVVVAALVIRTAVTETRRPGSARRAWAFLTTGRGLTTFLVAACGLAATTYATAGPAYLPWALLAALLLAHVTSEKS</sequence>
<dbReference type="EMBL" id="BNBE01000001">
    <property type="protein sequence ID" value="GHF78315.1"/>
    <property type="molecule type" value="Genomic_DNA"/>
</dbReference>
<accession>A0A919BBY6</accession>
<keyword evidence="3" id="KW-1185">Reference proteome</keyword>
<keyword evidence="1" id="KW-0812">Transmembrane</keyword>
<reference evidence="2" key="2">
    <citation type="submission" date="2020-09" db="EMBL/GenBank/DDBJ databases">
        <authorList>
            <person name="Sun Q."/>
            <person name="Ohkuma M."/>
        </authorList>
    </citation>
    <scope>NUCLEOTIDE SEQUENCE</scope>
    <source>
        <strain evidence="2">JCM 4122</strain>
    </source>
</reference>
<gene>
    <name evidence="2" type="ORF">GCM10017667_02100</name>
</gene>
<proteinExistence type="predicted"/>
<dbReference type="Proteomes" id="UP000632849">
    <property type="component" value="Unassembled WGS sequence"/>
</dbReference>
<organism evidence="2 3">
    <name type="scientific">Streptomyces filamentosus</name>
    <name type="common">Streptomyces roseosporus</name>
    <dbReference type="NCBI Taxonomy" id="67294"/>
    <lineage>
        <taxon>Bacteria</taxon>
        <taxon>Bacillati</taxon>
        <taxon>Actinomycetota</taxon>
        <taxon>Actinomycetes</taxon>
        <taxon>Kitasatosporales</taxon>
        <taxon>Streptomycetaceae</taxon>
        <taxon>Streptomyces</taxon>
    </lineage>
</organism>
<comment type="caution">
    <text evidence="2">The sequence shown here is derived from an EMBL/GenBank/DDBJ whole genome shotgun (WGS) entry which is preliminary data.</text>
</comment>
<name>A0A919BBY6_STRFL</name>
<evidence type="ECO:0000313" key="2">
    <source>
        <dbReference type="EMBL" id="GHF78315.1"/>
    </source>
</evidence>
<protein>
    <submittedName>
        <fullName evidence="2">Uncharacterized protein</fullName>
    </submittedName>
</protein>
<feature type="transmembrane region" description="Helical" evidence="1">
    <location>
        <begin position="6"/>
        <end position="26"/>
    </location>
</feature>
<dbReference type="AlphaFoldDB" id="A0A919BBY6"/>
<keyword evidence="1" id="KW-0472">Membrane</keyword>
<dbReference type="RefSeq" id="WP_190040540.1">
    <property type="nucleotide sequence ID" value="NZ_BNBE01000001.1"/>
</dbReference>